<evidence type="ECO:0008006" key="3">
    <source>
        <dbReference type="Google" id="ProtNLM"/>
    </source>
</evidence>
<dbReference type="EMBL" id="FTOL01000015">
    <property type="protein sequence ID" value="SIT25513.1"/>
    <property type="molecule type" value="Genomic_DNA"/>
</dbReference>
<name>A0A1N7QRK5_9FLAO</name>
<dbReference type="OrthoDB" id="9153118at2"/>
<sequence>MKITLHYIGNKILSEGISLADEELQLNEKMTDLLKDYFLGSFKSEETYHFYSDTYLVNNPVYKVASGIFENSSDLLAWSKNLGRLLYESAENPRIQGGDLFVVYFPATDENDVDKVGFFKTEKKEPFLKVFPNKLEPIEVDKGFSLSKIDKAALIYNKDKEKGFVLSVVDNNKNGDMYYWFEDFLKVRQRTDEYFHTQESLNLFKDYIKKQLPAEFEVLKADQADFLNKSIKFFKEKEEFNLEEFNNEVLGDEKVIESFNAFKTDYEQDMQINIAEEFPISEGAVKKAQSKFKTIIKLDTNFHIYVHGDRNLITQDKDENGQFYKLYYQKEQ</sequence>
<dbReference type="InterPro" id="IPR007358">
    <property type="entry name" value="Nucleoid_associated_NdpA"/>
</dbReference>
<evidence type="ECO:0000313" key="1">
    <source>
        <dbReference type="EMBL" id="SIT25513.1"/>
    </source>
</evidence>
<dbReference type="Pfam" id="PF04245">
    <property type="entry name" value="NA37"/>
    <property type="match status" value="1"/>
</dbReference>
<evidence type="ECO:0000313" key="2">
    <source>
        <dbReference type="Proteomes" id="UP000186744"/>
    </source>
</evidence>
<keyword evidence="2" id="KW-1185">Reference proteome</keyword>
<proteinExistence type="predicted"/>
<dbReference type="Proteomes" id="UP000186744">
    <property type="component" value="Unassembled WGS sequence"/>
</dbReference>
<organism evidence="1 2">
    <name type="scientific">Chryseobacterium ureilyticum</name>
    <dbReference type="NCBI Taxonomy" id="373668"/>
    <lineage>
        <taxon>Bacteria</taxon>
        <taxon>Pseudomonadati</taxon>
        <taxon>Bacteroidota</taxon>
        <taxon>Flavobacteriia</taxon>
        <taxon>Flavobacteriales</taxon>
        <taxon>Weeksellaceae</taxon>
        <taxon>Chryseobacterium group</taxon>
        <taxon>Chryseobacterium</taxon>
    </lineage>
</organism>
<dbReference type="AlphaFoldDB" id="A0A1N7QRK5"/>
<dbReference type="GO" id="GO:0009295">
    <property type="term" value="C:nucleoid"/>
    <property type="evidence" value="ECO:0007669"/>
    <property type="project" value="InterPro"/>
</dbReference>
<protein>
    <recommendedName>
        <fullName evidence="3">Nucleoid associated protein NdpA</fullName>
    </recommendedName>
</protein>
<dbReference type="STRING" id="373668.SAMN05421786_11519"/>
<reference evidence="2" key="1">
    <citation type="submission" date="2017-01" db="EMBL/GenBank/DDBJ databases">
        <authorList>
            <person name="Varghese N."/>
            <person name="Submissions S."/>
        </authorList>
    </citation>
    <scope>NUCLEOTIDE SEQUENCE [LARGE SCALE GENOMIC DNA]</scope>
    <source>
        <strain evidence="2">DSM 18017</strain>
    </source>
</reference>
<dbReference type="RefSeq" id="WP_076554112.1">
    <property type="nucleotide sequence ID" value="NZ_FTOL01000015.1"/>
</dbReference>
<accession>A0A1N7QRK5</accession>
<gene>
    <name evidence="1" type="ORF">SAMN05421786_11519</name>
</gene>